<proteinExistence type="inferred from homology"/>
<evidence type="ECO:0000256" key="4">
    <source>
        <dbReference type="HAMAP-Rule" id="MF_01365"/>
    </source>
</evidence>
<protein>
    <recommendedName>
        <fullName evidence="4">Large ribosomal subunit protein uL6</fullName>
    </recommendedName>
</protein>
<feature type="domain" description="Large ribosomal subunit protein uL6 alpha-beta" evidence="7">
    <location>
        <begin position="21"/>
        <end position="94"/>
    </location>
</feature>
<dbReference type="PROSITE" id="PS00525">
    <property type="entry name" value="RIBOSOMAL_L6_1"/>
    <property type="match status" value="1"/>
</dbReference>
<evidence type="ECO:0000259" key="7">
    <source>
        <dbReference type="Pfam" id="PF00347"/>
    </source>
</evidence>
<dbReference type="PANTHER" id="PTHR11655">
    <property type="entry name" value="60S/50S RIBOSOMAL PROTEIN L6/L9"/>
    <property type="match status" value="1"/>
</dbReference>
<dbReference type="InterPro" id="IPR019906">
    <property type="entry name" value="Ribosomal_uL6_bac-type"/>
</dbReference>
<evidence type="ECO:0000256" key="6">
    <source>
        <dbReference type="RuleBase" id="RU003870"/>
    </source>
</evidence>
<accession>A0A451A5K9</accession>
<keyword evidence="4 6" id="KW-0694">RNA-binding</keyword>
<dbReference type="Pfam" id="PF00347">
    <property type="entry name" value="Ribosomal_L6"/>
    <property type="match status" value="2"/>
</dbReference>
<dbReference type="PRINTS" id="PR00059">
    <property type="entry name" value="RIBOSOMALL6"/>
</dbReference>
<dbReference type="EMBL" id="CAADFY010000067">
    <property type="protein sequence ID" value="VFK55372.1"/>
    <property type="molecule type" value="Genomic_DNA"/>
</dbReference>
<dbReference type="EMBL" id="CAADFV010000064">
    <property type="protein sequence ID" value="VFK61314.1"/>
    <property type="molecule type" value="Genomic_DNA"/>
</dbReference>
<dbReference type="PANTHER" id="PTHR11655:SF14">
    <property type="entry name" value="LARGE RIBOSOMAL SUBUNIT PROTEIN UL6M"/>
    <property type="match status" value="1"/>
</dbReference>
<dbReference type="NCBIfam" id="TIGR03654">
    <property type="entry name" value="L6_bact"/>
    <property type="match status" value="1"/>
</dbReference>
<dbReference type="InterPro" id="IPR000702">
    <property type="entry name" value="Ribosomal_uL6-like"/>
</dbReference>
<evidence type="ECO:0000256" key="5">
    <source>
        <dbReference type="RuleBase" id="RU003869"/>
    </source>
</evidence>
<keyword evidence="2 4" id="KW-0689">Ribosomal protein</keyword>
<evidence type="ECO:0000256" key="2">
    <source>
        <dbReference type="ARBA" id="ARBA00022980"/>
    </source>
</evidence>
<keyword evidence="3 4" id="KW-0687">Ribonucleoprotein</keyword>
<comment type="subunit">
    <text evidence="4">Part of the 50S ribosomal subunit.</text>
</comment>
<dbReference type="AlphaFoldDB" id="A0A451A5K9"/>
<dbReference type="InterPro" id="IPR020040">
    <property type="entry name" value="Ribosomal_uL6_a/b-dom"/>
</dbReference>
<dbReference type="GO" id="GO:0002181">
    <property type="term" value="P:cytoplasmic translation"/>
    <property type="evidence" value="ECO:0007669"/>
    <property type="project" value="TreeGrafter"/>
</dbReference>
<comment type="similarity">
    <text evidence="1 4 5">Belongs to the universal ribosomal protein uL6 family.</text>
</comment>
<reference evidence="9" key="1">
    <citation type="submission" date="2019-02" db="EMBL/GenBank/DDBJ databases">
        <authorList>
            <person name="Gruber-Vodicka R. H."/>
            <person name="Seah K. B. B."/>
        </authorList>
    </citation>
    <scope>NUCLEOTIDE SEQUENCE</scope>
    <source>
        <strain evidence="9">BECK_BY2</strain>
        <strain evidence="8">BECK_BY3</strain>
    </source>
</reference>
<dbReference type="GO" id="GO:0022625">
    <property type="term" value="C:cytosolic large ribosomal subunit"/>
    <property type="evidence" value="ECO:0007669"/>
    <property type="project" value="UniProtKB-UniRule"/>
</dbReference>
<evidence type="ECO:0000256" key="1">
    <source>
        <dbReference type="ARBA" id="ARBA00009356"/>
    </source>
</evidence>
<name>A0A451A5K9_9GAMM</name>
<gene>
    <name evidence="4" type="primary">rplF</name>
    <name evidence="9" type="ORF">BECKTUN1418E_GA0071001_106412</name>
    <name evidence="8" type="ORF">BECKTUN1418F_GA0071002_106712</name>
</gene>
<dbReference type="InterPro" id="IPR036789">
    <property type="entry name" value="Ribosomal_uL6-like_a/b-dom_sf"/>
</dbReference>
<dbReference type="InterPro" id="IPR002358">
    <property type="entry name" value="Ribosomal_uL6_CS"/>
</dbReference>
<evidence type="ECO:0000313" key="8">
    <source>
        <dbReference type="EMBL" id="VFK55372.1"/>
    </source>
</evidence>
<dbReference type="GO" id="GO:0003735">
    <property type="term" value="F:structural constituent of ribosome"/>
    <property type="evidence" value="ECO:0007669"/>
    <property type="project" value="UniProtKB-UniRule"/>
</dbReference>
<feature type="domain" description="Large ribosomal subunit protein uL6 alpha-beta" evidence="7">
    <location>
        <begin position="102"/>
        <end position="176"/>
    </location>
</feature>
<dbReference type="Gene3D" id="3.90.930.12">
    <property type="entry name" value="Ribosomal protein L6, alpha-beta domain"/>
    <property type="match status" value="2"/>
</dbReference>
<comment type="function">
    <text evidence="4 6">This protein binds to the 23S rRNA, and is important in its secondary structure. It is located near the subunit interface in the base of the L7/L12 stalk, and near the tRNA binding site of the peptidyltransferase center.</text>
</comment>
<dbReference type="GO" id="GO:0019843">
    <property type="term" value="F:rRNA binding"/>
    <property type="evidence" value="ECO:0007669"/>
    <property type="project" value="UniProtKB-UniRule"/>
</dbReference>
<dbReference type="SUPFAM" id="SSF56053">
    <property type="entry name" value="Ribosomal protein L6"/>
    <property type="match status" value="2"/>
</dbReference>
<evidence type="ECO:0000313" key="9">
    <source>
        <dbReference type="EMBL" id="VFK61314.1"/>
    </source>
</evidence>
<dbReference type="HAMAP" id="MF_01365_B">
    <property type="entry name" value="Ribosomal_uL6_B"/>
    <property type="match status" value="1"/>
</dbReference>
<organism evidence="9">
    <name type="scientific">Candidatus Kentrum sp. TUN</name>
    <dbReference type="NCBI Taxonomy" id="2126343"/>
    <lineage>
        <taxon>Bacteria</taxon>
        <taxon>Pseudomonadati</taxon>
        <taxon>Pseudomonadota</taxon>
        <taxon>Gammaproteobacteria</taxon>
        <taxon>Candidatus Kentrum</taxon>
    </lineage>
</organism>
<dbReference type="FunFam" id="3.90.930.12:FF:000001">
    <property type="entry name" value="50S ribosomal protein L6"/>
    <property type="match status" value="1"/>
</dbReference>
<evidence type="ECO:0000256" key="3">
    <source>
        <dbReference type="ARBA" id="ARBA00023274"/>
    </source>
</evidence>
<keyword evidence="4 6" id="KW-0699">rRNA-binding</keyword>
<sequence>MHSVLIGRVGVSRVAKVPVIIPEGVDVRIEDEGESVSVTGPKGFLTQAIHPKVQVLQDGGVARVISRGTGGDANAFSGTIRALLNNMVTGVSQGFEKKLELIGVGYRAQMKGEILNLALGYSHSIDFSIPKGIVVETPSNTQIVVRGIDKQRVGQVAATIRGFRPPEPYKGKGVRYVGEAIVRKVAKKK</sequence>
<dbReference type="PIRSF" id="PIRSF002162">
    <property type="entry name" value="Ribosomal_L6"/>
    <property type="match status" value="1"/>
</dbReference>